<gene>
    <name evidence="2" type="ORF">KUF71_020542</name>
</gene>
<accession>A0AAE1LA84</accession>
<proteinExistence type="predicted"/>
<dbReference type="Gene3D" id="2.20.25.240">
    <property type="match status" value="1"/>
</dbReference>
<comment type="caution">
    <text evidence="2">The sequence shown here is derived from an EMBL/GenBank/DDBJ whole genome shotgun (WGS) entry which is preliminary data.</text>
</comment>
<dbReference type="EMBL" id="JAHWGI010000189">
    <property type="protein sequence ID" value="KAK3910717.1"/>
    <property type="molecule type" value="Genomic_DNA"/>
</dbReference>
<protein>
    <submittedName>
        <fullName evidence="2">LexA repressor</fullName>
    </submittedName>
</protein>
<sequence>MAENRQPIIIQEEGRRIGSFFYHVGDGFYFHFHDESFTAIYFRCHRSTCHGRAQLRLGGEFEHTAPHNHAPDIQHIEVLRRRREIVNQARTLTYMSFQDIIATVRRRIPDRNVRAQLTLRRLRPAMQRARGSVFPRLPQSLFELGNLLGDPVWSSLTQTLDEDDSLWLGSALGADGSCSSVFISSRCLQVMRLVDILFADGTFYITPSINGCYQVFTIVTIHSHTVIPLLWAVMERKTECAYTAVLTLLRTHLINWRFNLVISDFEDAIINAFTAVFAVDVQGCFFHSAHAMALHAKVTIGARTLTLLPAIMNVVRLCCALPLLPQDLVQRGMNLIGYEAMELGQEIYNIVRPYLEYVQVEWLNHPNRGRCLSVYGSNHRTNNASESNNRRMKRRIGTHHPNIFQFISKLLI</sequence>
<reference evidence="2" key="1">
    <citation type="submission" date="2021-07" db="EMBL/GenBank/DDBJ databases">
        <authorList>
            <person name="Catto M.A."/>
            <person name="Jacobson A."/>
            <person name="Kennedy G."/>
            <person name="Labadie P."/>
            <person name="Hunt B.G."/>
            <person name="Srinivasan R."/>
        </authorList>
    </citation>
    <scope>NUCLEOTIDE SEQUENCE</scope>
    <source>
        <strain evidence="2">PL_HMW_Pooled</strain>
        <tissue evidence="2">Head</tissue>
    </source>
</reference>
<evidence type="ECO:0000259" key="1">
    <source>
        <dbReference type="Pfam" id="PF10551"/>
    </source>
</evidence>
<evidence type="ECO:0000313" key="3">
    <source>
        <dbReference type="Proteomes" id="UP001219518"/>
    </source>
</evidence>
<dbReference type="Pfam" id="PF10551">
    <property type="entry name" value="MULE"/>
    <property type="match status" value="1"/>
</dbReference>
<evidence type="ECO:0000313" key="2">
    <source>
        <dbReference type="EMBL" id="KAK3910717.1"/>
    </source>
</evidence>
<dbReference type="InterPro" id="IPR018289">
    <property type="entry name" value="MULE_transposase_dom"/>
</dbReference>
<name>A0AAE1LA84_9NEOP</name>
<keyword evidence="3" id="KW-1185">Reference proteome</keyword>
<dbReference type="AlphaFoldDB" id="A0AAE1LA84"/>
<organism evidence="2 3">
    <name type="scientific">Frankliniella fusca</name>
    <dbReference type="NCBI Taxonomy" id="407009"/>
    <lineage>
        <taxon>Eukaryota</taxon>
        <taxon>Metazoa</taxon>
        <taxon>Ecdysozoa</taxon>
        <taxon>Arthropoda</taxon>
        <taxon>Hexapoda</taxon>
        <taxon>Insecta</taxon>
        <taxon>Pterygota</taxon>
        <taxon>Neoptera</taxon>
        <taxon>Paraneoptera</taxon>
        <taxon>Thysanoptera</taxon>
        <taxon>Terebrantia</taxon>
        <taxon>Thripoidea</taxon>
        <taxon>Thripidae</taxon>
        <taxon>Frankliniella</taxon>
    </lineage>
</organism>
<reference evidence="2" key="2">
    <citation type="journal article" date="2023" name="BMC Genomics">
        <title>Pest status, molecular evolution, and epigenetic factors derived from the genome assembly of Frankliniella fusca, a thysanopteran phytovirus vector.</title>
        <authorList>
            <person name="Catto M.A."/>
            <person name="Labadie P.E."/>
            <person name="Jacobson A.L."/>
            <person name="Kennedy G.G."/>
            <person name="Srinivasan R."/>
            <person name="Hunt B.G."/>
        </authorList>
    </citation>
    <scope>NUCLEOTIDE SEQUENCE</scope>
    <source>
        <strain evidence="2">PL_HMW_Pooled</strain>
    </source>
</reference>
<feature type="domain" description="MULE transposase" evidence="1">
    <location>
        <begin position="198"/>
        <end position="288"/>
    </location>
</feature>
<dbReference type="Proteomes" id="UP001219518">
    <property type="component" value="Unassembled WGS sequence"/>
</dbReference>